<reference evidence="1" key="1">
    <citation type="submission" date="2023-04" db="EMBL/GenBank/DDBJ databases">
        <title>Ambrosiozyma monospora NBRC 10751.</title>
        <authorList>
            <person name="Ichikawa N."/>
            <person name="Sato H."/>
            <person name="Tonouchi N."/>
        </authorList>
    </citation>
    <scope>NUCLEOTIDE SEQUENCE</scope>
    <source>
        <strain evidence="1">NBRC 10751</strain>
    </source>
</reference>
<evidence type="ECO:0000313" key="1">
    <source>
        <dbReference type="EMBL" id="GME79230.1"/>
    </source>
</evidence>
<evidence type="ECO:0000313" key="2">
    <source>
        <dbReference type="Proteomes" id="UP001165064"/>
    </source>
</evidence>
<comment type="caution">
    <text evidence="1">The sequence shown here is derived from an EMBL/GenBank/DDBJ whole genome shotgun (WGS) entry which is preliminary data.</text>
</comment>
<keyword evidence="2" id="KW-1185">Reference proteome</keyword>
<gene>
    <name evidence="1" type="ORF">Amon02_000383400</name>
</gene>
<proteinExistence type="predicted"/>
<dbReference type="EMBL" id="BSXS01002497">
    <property type="protein sequence ID" value="GME79230.1"/>
    <property type="molecule type" value="Genomic_DNA"/>
</dbReference>
<name>A0ACB5T262_AMBMO</name>
<sequence length="75" mass="8551">MGNDVSNITGQQFNMHTNTPQPPGNSLDLLTENQKSRLSSITQILLFDNGEYAGGEWDHDVRNMMYYVERLYGQV</sequence>
<organism evidence="1 2">
    <name type="scientific">Ambrosiozyma monospora</name>
    <name type="common">Yeast</name>
    <name type="synonym">Endomycopsis monosporus</name>
    <dbReference type="NCBI Taxonomy" id="43982"/>
    <lineage>
        <taxon>Eukaryota</taxon>
        <taxon>Fungi</taxon>
        <taxon>Dikarya</taxon>
        <taxon>Ascomycota</taxon>
        <taxon>Saccharomycotina</taxon>
        <taxon>Pichiomycetes</taxon>
        <taxon>Pichiales</taxon>
        <taxon>Pichiaceae</taxon>
        <taxon>Ambrosiozyma</taxon>
    </lineage>
</organism>
<protein>
    <submittedName>
        <fullName evidence="1">Unnamed protein product</fullName>
    </submittedName>
</protein>
<dbReference type="Proteomes" id="UP001165064">
    <property type="component" value="Unassembled WGS sequence"/>
</dbReference>
<accession>A0ACB5T262</accession>